<dbReference type="PANTHER" id="PTHR38011">
    <property type="entry name" value="DIHYDROFOLATE REDUCTASE FAMILY PROTEIN (AFU_ORTHOLOGUE AFUA_8G06820)"/>
    <property type="match status" value="1"/>
</dbReference>
<dbReference type="RefSeq" id="WP_062861090.1">
    <property type="nucleotide sequence ID" value="NZ_CP014869.1"/>
</dbReference>
<dbReference type="InterPro" id="IPR050765">
    <property type="entry name" value="Riboflavin_Biosynth_HTPR"/>
</dbReference>
<evidence type="ECO:0000313" key="3">
    <source>
        <dbReference type="Proteomes" id="UP000075950"/>
    </source>
</evidence>
<dbReference type="InterPro" id="IPR024072">
    <property type="entry name" value="DHFR-like_dom_sf"/>
</dbReference>
<protein>
    <submittedName>
        <fullName evidence="2">Dihydrofolate reductase</fullName>
    </submittedName>
</protein>
<dbReference type="GO" id="GO:0009231">
    <property type="term" value="P:riboflavin biosynthetic process"/>
    <property type="evidence" value="ECO:0007669"/>
    <property type="project" value="InterPro"/>
</dbReference>
<gene>
    <name evidence="2" type="ORF">A2T55_04215</name>
</gene>
<dbReference type="Proteomes" id="UP000075950">
    <property type="component" value="Chromosome"/>
</dbReference>
<evidence type="ECO:0000313" key="2">
    <source>
        <dbReference type="EMBL" id="AMT93087.1"/>
    </source>
</evidence>
<dbReference type="Gene3D" id="3.40.430.10">
    <property type="entry name" value="Dihydrofolate Reductase, subunit A"/>
    <property type="match status" value="1"/>
</dbReference>
<dbReference type="AlphaFoldDB" id="A0A142NJY7"/>
<organism evidence="2 3">
    <name type="scientific">Brevibacterium linens</name>
    <dbReference type="NCBI Taxonomy" id="1703"/>
    <lineage>
        <taxon>Bacteria</taxon>
        <taxon>Bacillati</taxon>
        <taxon>Actinomycetota</taxon>
        <taxon>Actinomycetes</taxon>
        <taxon>Micrococcales</taxon>
        <taxon>Brevibacteriaceae</taxon>
        <taxon>Brevibacterium</taxon>
    </lineage>
</organism>
<name>A0A142NJY7_BRELN</name>
<dbReference type="EMBL" id="CP014869">
    <property type="protein sequence ID" value="AMT93087.1"/>
    <property type="molecule type" value="Genomic_DNA"/>
</dbReference>
<dbReference type="KEGG" id="bly:A2T55_04215"/>
<dbReference type="SUPFAM" id="SSF53597">
    <property type="entry name" value="Dihydrofolate reductase-like"/>
    <property type="match status" value="1"/>
</dbReference>
<sequence>MGKVAWGFTCSIDGYIAGPGHDMSWLSASEPNAEGTTEGMASKVAVIISGRRGYDAAKAQADERDELTSEAYGGAWSGTEIILTHRPEELAEDASVTAMNCTITEAVERAQAIAGDRDIQIISADIARQALEVDLIDELQVYVAPVFLGDGTRIFDVPGGRRVDWVLETIDTANARSFGRTYRPKRSSPPAD</sequence>
<dbReference type="GO" id="GO:0008703">
    <property type="term" value="F:5-amino-6-(5-phosphoribosylamino)uracil reductase activity"/>
    <property type="evidence" value="ECO:0007669"/>
    <property type="project" value="InterPro"/>
</dbReference>
<dbReference type="InterPro" id="IPR002734">
    <property type="entry name" value="RibDG_C"/>
</dbReference>
<dbReference type="PANTHER" id="PTHR38011:SF12">
    <property type="entry name" value="BIFUNCTIONAL DEAMINASE-REDUCTASE DOMAIN PROTEIN"/>
    <property type="match status" value="1"/>
</dbReference>
<proteinExistence type="predicted"/>
<accession>A0A142NJY7</accession>
<feature type="domain" description="Bacterial bifunctional deaminase-reductase C-terminal" evidence="1">
    <location>
        <begin position="3"/>
        <end position="165"/>
    </location>
</feature>
<dbReference type="Pfam" id="PF01872">
    <property type="entry name" value="RibD_C"/>
    <property type="match status" value="1"/>
</dbReference>
<evidence type="ECO:0000259" key="1">
    <source>
        <dbReference type="Pfam" id="PF01872"/>
    </source>
</evidence>
<reference evidence="3" key="1">
    <citation type="submission" date="2016-03" db="EMBL/GenBank/DDBJ databases">
        <authorList>
            <person name="Ploux O."/>
        </authorList>
    </citation>
    <scope>NUCLEOTIDE SEQUENCE [LARGE SCALE GENOMIC DNA]</scope>
    <source>
        <strain evidence="3">BS258</strain>
    </source>
</reference>